<reference evidence="6 7" key="1">
    <citation type="submission" date="2018-08" db="EMBL/GenBank/DDBJ databases">
        <title>Mountain-cultivated ginseng endophyte, Burkholderia stabilis and its activity against ginseng root rot disease.</title>
        <authorList>
            <person name="Tapan Kumar M."/>
            <person name="Bae H."/>
            <person name="Shanmugam G."/>
            <person name="Jeon J."/>
        </authorList>
    </citation>
    <scope>NUCLEOTIDE SEQUENCE [LARGE SCALE GENOMIC DNA]</scope>
    <source>
        <strain evidence="6 7">EB159</strain>
    </source>
</reference>
<accession>A0A4Q2AJN7</accession>
<dbReference type="GO" id="GO:0006355">
    <property type="term" value="P:regulation of DNA-templated transcription"/>
    <property type="evidence" value="ECO:0007669"/>
    <property type="project" value="InterPro"/>
</dbReference>
<evidence type="ECO:0000256" key="4">
    <source>
        <dbReference type="SAM" id="MobiDB-lite"/>
    </source>
</evidence>
<name>A0A4Q2AJN7_9BURK</name>
<dbReference type="CDD" id="cd06170">
    <property type="entry name" value="LuxR_C_like"/>
    <property type="match status" value="1"/>
</dbReference>
<dbReference type="SMART" id="SM00421">
    <property type="entry name" value="HTH_LUXR"/>
    <property type="match status" value="1"/>
</dbReference>
<protein>
    <submittedName>
        <fullName evidence="6">LuxR family transcriptional regulator</fullName>
    </submittedName>
</protein>
<dbReference type="PRINTS" id="PR00038">
    <property type="entry name" value="HTHLUXR"/>
</dbReference>
<keyword evidence="2" id="KW-0238">DNA-binding</keyword>
<dbReference type="InterPro" id="IPR036388">
    <property type="entry name" value="WH-like_DNA-bd_sf"/>
</dbReference>
<proteinExistence type="predicted"/>
<evidence type="ECO:0000256" key="3">
    <source>
        <dbReference type="ARBA" id="ARBA00023163"/>
    </source>
</evidence>
<dbReference type="PROSITE" id="PS50043">
    <property type="entry name" value="HTH_LUXR_2"/>
    <property type="match status" value="1"/>
</dbReference>
<sequence length="165" mass="18292">MAEESSTHAFRSGRRQRALERDCGQGRKNCRHRRRAVRVHLRELADVAWRNAAARGRSALQRRALPYASGGRTVEIGYFGSYLHVSLAPDGHGFVLSPKERAIAHQFAAGRSYKEISRVIGLSPATVRTYLQRVYAHLGVSNKVQLGRVLAPDSADGQVEGTQPF</sequence>
<comment type="caution">
    <text evidence="6">The sequence shown here is derived from an EMBL/GenBank/DDBJ whole genome shotgun (WGS) entry which is preliminary data.</text>
</comment>
<dbReference type="AlphaFoldDB" id="A0A4Q2AJN7"/>
<dbReference type="Proteomes" id="UP000289650">
    <property type="component" value="Unassembled WGS sequence"/>
</dbReference>
<dbReference type="SUPFAM" id="SSF46894">
    <property type="entry name" value="C-terminal effector domain of the bipartite response regulators"/>
    <property type="match status" value="1"/>
</dbReference>
<dbReference type="Pfam" id="PF00196">
    <property type="entry name" value="GerE"/>
    <property type="match status" value="1"/>
</dbReference>
<evidence type="ECO:0000313" key="7">
    <source>
        <dbReference type="Proteomes" id="UP000289650"/>
    </source>
</evidence>
<keyword evidence="1" id="KW-0805">Transcription regulation</keyword>
<dbReference type="EMBL" id="QWEX01000002">
    <property type="protein sequence ID" value="RXV69360.1"/>
    <property type="molecule type" value="Genomic_DNA"/>
</dbReference>
<evidence type="ECO:0000313" key="6">
    <source>
        <dbReference type="EMBL" id="RXV69360.1"/>
    </source>
</evidence>
<dbReference type="InterPro" id="IPR016032">
    <property type="entry name" value="Sig_transdc_resp-reg_C-effctor"/>
</dbReference>
<organism evidence="6 7">
    <name type="scientific">Burkholderia stabilis</name>
    <dbReference type="NCBI Taxonomy" id="95485"/>
    <lineage>
        <taxon>Bacteria</taxon>
        <taxon>Pseudomonadati</taxon>
        <taxon>Pseudomonadota</taxon>
        <taxon>Betaproteobacteria</taxon>
        <taxon>Burkholderiales</taxon>
        <taxon>Burkholderiaceae</taxon>
        <taxon>Burkholderia</taxon>
        <taxon>Burkholderia cepacia complex</taxon>
    </lineage>
</organism>
<evidence type="ECO:0000259" key="5">
    <source>
        <dbReference type="PROSITE" id="PS50043"/>
    </source>
</evidence>
<dbReference type="PANTHER" id="PTHR44688">
    <property type="entry name" value="DNA-BINDING TRANSCRIPTIONAL ACTIVATOR DEVR_DOSR"/>
    <property type="match status" value="1"/>
</dbReference>
<feature type="region of interest" description="Disordered" evidence="4">
    <location>
        <begin position="1"/>
        <end position="29"/>
    </location>
</feature>
<feature type="domain" description="HTH luxR-type" evidence="5">
    <location>
        <begin position="89"/>
        <end position="154"/>
    </location>
</feature>
<gene>
    <name evidence="6" type="ORF">D1006_30330</name>
</gene>
<keyword evidence="3" id="KW-0804">Transcription</keyword>
<dbReference type="PANTHER" id="PTHR44688:SF16">
    <property type="entry name" value="DNA-BINDING TRANSCRIPTIONAL ACTIVATOR DEVR_DOSR"/>
    <property type="match status" value="1"/>
</dbReference>
<evidence type="ECO:0000256" key="2">
    <source>
        <dbReference type="ARBA" id="ARBA00023125"/>
    </source>
</evidence>
<dbReference type="OrthoDB" id="8874570at2"/>
<dbReference type="Gene3D" id="1.10.10.10">
    <property type="entry name" value="Winged helix-like DNA-binding domain superfamily/Winged helix DNA-binding domain"/>
    <property type="match status" value="1"/>
</dbReference>
<dbReference type="GO" id="GO:0003677">
    <property type="term" value="F:DNA binding"/>
    <property type="evidence" value="ECO:0007669"/>
    <property type="project" value="UniProtKB-KW"/>
</dbReference>
<evidence type="ECO:0000256" key="1">
    <source>
        <dbReference type="ARBA" id="ARBA00023015"/>
    </source>
</evidence>
<dbReference type="InterPro" id="IPR000792">
    <property type="entry name" value="Tscrpt_reg_LuxR_C"/>
</dbReference>